<dbReference type="Pfam" id="PF06985">
    <property type="entry name" value="HET"/>
    <property type="match status" value="1"/>
</dbReference>
<keyword evidence="3" id="KW-1185">Reference proteome</keyword>
<protein>
    <submittedName>
        <fullName evidence="2">Heterokaryon incompatibility protein-domain-containing protein</fullName>
    </submittedName>
</protein>
<comment type="caution">
    <text evidence="2">The sequence shown here is derived from an EMBL/GenBank/DDBJ whole genome shotgun (WGS) entry which is preliminary data.</text>
</comment>
<dbReference type="Proteomes" id="UP000813444">
    <property type="component" value="Unassembled WGS sequence"/>
</dbReference>
<proteinExistence type="predicted"/>
<dbReference type="InterPro" id="IPR010730">
    <property type="entry name" value="HET"/>
</dbReference>
<dbReference type="EMBL" id="JAGPNK010000003">
    <property type="protein sequence ID" value="KAH7324534.1"/>
    <property type="molecule type" value="Genomic_DNA"/>
</dbReference>
<reference evidence="2" key="1">
    <citation type="journal article" date="2021" name="Nat. Commun.">
        <title>Genetic determinants of endophytism in the Arabidopsis root mycobiome.</title>
        <authorList>
            <person name="Mesny F."/>
            <person name="Miyauchi S."/>
            <person name="Thiergart T."/>
            <person name="Pickel B."/>
            <person name="Atanasova L."/>
            <person name="Karlsson M."/>
            <person name="Huettel B."/>
            <person name="Barry K.W."/>
            <person name="Haridas S."/>
            <person name="Chen C."/>
            <person name="Bauer D."/>
            <person name="Andreopoulos W."/>
            <person name="Pangilinan J."/>
            <person name="LaButti K."/>
            <person name="Riley R."/>
            <person name="Lipzen A."/>
            <person name="Clum A."/>
            <person name="Drula E."/>
            <person name="Henrissat B."/>
            <person name="Kohler A."/>
            <person name="Grigoriev I.V."/>
            <person name="Martin F.M."/>
            <person name="Hacquard S."/>
        </authorList>
    </citation>
    <scope>NUCLEOTIDE SEQUENCE</scope>
    <source>
        <strain evidence="2">MPI-CAGE-CH-0235</strain>
    </source>
</reference>
<dbReference type="AlphaFoldDB" id="A0A8K0STI7"/>
<evidence type="ECO:0000313" key="3">
    <source>
        <dbReference type="Proteomes" id="UP000813444"/>
    </source>
</evidence>
<dbReference type="PANTHER" id="PTHR33112:SF10">
    <property type="entry name" value="TOL"/>
    <property type="match status" value="1"/>
</dbReference>
<feature type="domain" description="Heterokaryon incompatibility" evidence="1">
    <location>
        <begin position="61"/>
        <end position="207"/>
    </location>
</feature>
<evidence type="ECO:0000259" key="1">
    <source>
        <dbReference type="Pfam" id="PF06985"/>
    </source>
</evidence>
<organism evidence="2 3">
    <name type="scientific">Stachybotrys elegans</name>
    <dbReference type="NCBI Taxonomy" id="80388"/>
    <lineage>
        <taxon>Eukaryota</taxon>
        <taxon>Fungi</taxon>
        <taxon>Dikarya</taxon>
        <taxon>Ascomycota</taxon>
        <taxon>Pezizomycotina</taxon>
        <taxon>Sordariomycetes</taxon>
        <taxon>Hypocreomycetidae</taxon>
        <taxon>Hypocreales</taxon>
        <taxon>Stachybotryaceae</taxon>
        <taxon>Stachybotrys</taxon>
    </lineage>
</organism>
<sequence length="513" mass="58495">MRDALSTCRSTCVKEERATRDQWIPSRLLDVMAGPTEASGSTIRLVEKKDMNPECLETMEYLTLSHQWGAKEPFHLTLDTLLDFKHKGLSMEYLPRRFQDAISLTRRLGVRYIWIDTLCIIQNSRDDWASESRVMDKVYLNSLCTIAASDGTDATCGLFTKRDPSMAMFSCQQQFRGREIEFQVVPEWIEVVREHCSLYKRGWVTQERFLSPRLLQLCAFPFYECRCGIQNEISQNPSNRTEIESVSHRTWASEPGSTSFESISRWLGIVREYRKASLTYSSDMMVAIGGLARKFAEITGEQYLAGIFTGEHMAVGMLWFSEGSPEHGHTQTYVAPSWSWASASGGIRNFSSLPAKESLFEMMSYRISPLPGHDHFGQLEACTLQLRCLVIQLHDFRSSIDLASVDEPFNKGKWDMKPTDGERKVDLNKDLFFLPLAYLSRHVSTEPCIGIGGIYVQAIDADAAEDVRYQRVGCAIYEIEEDEVSLLDTKVWNSLRSHEMSSLEAYRNTIELV</sequence>
<accession>A0A8K0STI7</accession>
<name>A0A8K0STI7_9HYPO</name>
<gene>
    <name evidence="2" type="ORF">B0I35DRAFT_163680</name>
</gene>
<dbReference type="OrthoDB" id="5362512at2759"/>
<dbReference type="PANTHER" id="PTHR33112">
    <property type="entry name" value="DOMAIN PROTEIN, PUTATIVE-RELATED"/>
    <property type="match status" value="1"/>
</dbReference>
<evidence type="ECO:0000313" key="2">
    <source>
        <dbReference type="EMBL" id="KAH7324534.1"/>
    </source>
</evidence>